<dbReference type="OrthoDB" id="6777263at2759"/>
<dbReference type="Pfam" id="PF03453">
    <property type="entry name" value="MoeA_N"/>
    <property type="match status" value="1"/>
</dbReference>
<comment type="pathway">
    <text evidence="3">Cofactor biosynthesis; molybdopterin biosynthesis.</text>
</comment>
<evidence type="ECO:0000256" key="1">
    <source>
        <dbReference type="ARBA" id="ARBA00008339"/>
    </source>
</evidence>
<dbReference type="SUPFAM" id="SSF53218">
    <property type="entry name" value="Molybdenum cofactor biosynthesis proteins"/>
    <property type="match status" value="1"/>
</dbReference>
<keyword evidence="3" id="KW-0808">Transferase</keyword>
<dbReference type="UniPathway" id="UPA00344"/>
<dbReference type="SMART" id="SM00852">
    <property type="entry name" value="MoCF_biosynth"/>
    <property type="match status" value="1"/>
</dbReference>
<keyword evidence="3" id="KW-0501">Molybdenum cofactor biosynthesis</keyword>
<dbReference type="GO" id="GO:0005524">
    <property type="term" value="F:ATP binding"/>
    <property type="evidence" value="ECO:0007669"/>
    <property type="project" value="UniProtKB-UniRule"/>
</dbReference>
<dbReference type="Pfam" id="PF00994">
    <property type="entry name" value="MoCF_biosynth"/>
    <property type="match status" value="1"/>
</dbReference>
<dbReference type="STRING" id="1036612.A0A1L9T286"/>
<keyword evidence="3" id="KW-0460">Magnesium</keyword>
<dbReference type="GO" id="GO:0061599">
    <property type="term" value="F:molybdopterin molybdotransferase activity"/>
    <property type="evidence" value="ECO:0007669"/>
    <property type="project" value="UniProtKB-UniRule"/>
</dbReference>
<protein>
    <recommendedName>
        <fullName evidence="2">molybdopterin adenylyltransferase</fullName>
        <ecNumber evidence="2">2.7.7.75</ecNumber>
    </recommendedName>
</protein>
<dbReference type="Gene3D" id="3.90.105.10">
    <property type="entry name" value="Molybdopterin biosynthesis moea protein, domain 2"/>
    <property type="match status" value="1"/>
</dbReference>
<evidence type="ECO:0000313" key="6">
    <source>
        <dbReference type="Proteomes" id="UP000184356"/>
    </source>
</evidence>
<dbReference type="Gene3D" id="2.40.340.10">
    <property type="entry name" value="MoeA, C-terminal, domain IV"/>
    <property type="match status" value="1"/>
</dbReference>
<comment type="similarity">
    <text evidence="1">In the C-terminal section; belongs to the MoeA family.</text>
</comment>
<dbReference type="Gene3D" id="3.40.980.10">
    <property type="entry name" value="MoaB/Mog-like domain"/>
    <property type="match status" value="1"/>
</dbReference>
<comment type="cofactor">
    <cofactor evidence="3">
        <name>Mg(2+)</name>
        <dbReference type="ChEBI" id="CHEBI:18420"/>
    </cofactor>
</comment>
<dbReference type="FunFam" id="2.170.190.11:FF:000006">
    <property type="entry name" value="Molybdopterin molybdenumtransferase"/>
    <property type="match status" value="1"/>
</dbReference>
<dbReference type="VEuPathDB" id="FungiDB:ASPSYDRAFT_82446"/>
<organism evidence="5 6">
    <name type="scientific">Aspergillus sydowii CBS 593.65</name>
    <dbReference type="NCBI Taxonomy" id="1036612"/>
    <lineage>
        <taxon>Eukaryota</taxon>
        <taxon>Fungi</taxon>
        <taxon>Dikarya</taxon>
        <taxon>Ascomycota</taxon>
        <taxon>Pezizomycotina</taxon>
        <taxon>Eurotiomycetes</taxon>
        <taxon>Eurotiomycetidae</taxon>
        <taxon>Eurotiales</taxon>
        <taxon>Aspergillaceae</taxon>
        <taxon>Aspergillus</taxon>
        <taxon>Aspergillus subgen. Nidulantes</taxon>
    </lineage>
</organism>
<evidence type="ECO:0000256" key="2">
    <source>
        <dbReference type="ARBA" id="ARBA00012509"/>
    </source>
</evidence>
<evidence type="ECO:0000313" key="5">
    <source>
        <dbReference type="EMBL" id="OJJ53560.1"/>
    </source>
</evidence>
<dbReference type="InterPro" id="IPR036688">
    <property type="entry name" value="MoeA_C_domain_IV_sf"/>
</dbReference>
<proteinExistence type="inferred from homology"/>
<dbReference type="GeneID" id="63767225"/>
<dbReference type="InterPro" id="IPR001453">
    <property type="entry name" value="MoaB/Mog_dom"/>
</dbReference>
<dbReference type="GO" id="GO:0046872">
    <property type="term" value="F:metal ion binding"/>
    <property type="evidence" value="ECO:0007669"/>
    <property type="project" value="UniProtKB-UniRule"/>
</dbReference>
<keyword evidence="3" id="KW-0479">Metal-binding</keyword>
<comment type="catalytic activity">
    <reaction evidence="3">
        <text>molybdopterin + ATP + H(+) = adenylyl-molybdopterin + diphosphate</text>
        <dbReference type="Rhea" id="RHEA:31331"/>
        <dbReference type="ChEBI" id="CHEBI:15378"/>
        <dbReference type="ChEBI" id="CHEBI:30616"/>
        <dbReference type="ChEBI" id="CHEBI:33019"/>
        <dbReference type="ChEBI" id="CHEBI:58698"/>
        <dbReference type="ChEBI" id="CHEBI:62727"/>
    </reaction>
</comment>
<dbReference type="RefSeq" id="XP_040697366.1">
    <property type="nucleotide sequence ID" value="XM_040851152.1"/>
</dbReference>
<dbReference type="Gene3D" id="2.170.190.11">
    <property type="entry name" value="Molybdopterin biosynthesis moea protein, domain 3"/>
    <property type="match status" value="1"/>
</dbReference>
<dbReference type="PANTHER" id="PTHR10192">
    <property type="entry name" value="MOLYBDOPTERIN BIOSYNTHESIS PROTEIN"/>
    <property type="match status" value="1"/>
</dbReference>
<dbReference type="CDD" id="cd00887">
    <property type="entry name" value="MoeA"/>
    <property type="match status" value="1"/>
</dbReference>
<dbReference type="InterPro" id="IPR036425">
    <property type="entry name" value="MoaB/Mog-like_dom_sf"/>
</dbReference>
<sequence length="403" mass="43790">MPLAYAEAVRLVQEEAQSQRQQKSTQTETCSIYNACDRVVSTTIYSPISTPQYDTSAMDGFALSAAATANASPEGPVTFEVMATTTAGDKPHSTVDDLRDGVPPCVEIMTGAPFPLGFDRDWYDCCVPVEDVVVSENKFSKRRYIAVSKPARYSQHRRFAGGDFSKRDVIIEAGQTVLPQHVMAMASVGLAHIPVMPRPRVAVFSTGCELLSPDALTQPHDFMIHDANGPYLTAMLRQWGIDVDFRGVVRDSPEAMQDAISTALDAEYDIIVTTGAVSAGRCDFIPGLVNRIGGRTVFHKAAVKPGHPILFSMLPCTGRETAFFGLPGNPVAAAACLRFFVLQYLEKLQLQNAERPQTVALTLSNPNQNGLSQCNGVKSSVLSFRKDPDIFRPGILTPDSRQA</sequence>
<evidence type="ECO:0000256" key="3">
    <source>
        <dbReference type="RuleBase" id="RU365090"/>
    </source>
</evidence>
<dbReference type="Proteomes" id="UP000184356">
    <property type="component" value="Unassembled WGS sequence"/>
</dbReference>
<dbReference type="GO" id="GO:0005829">
    <property type="term" value="C:cytosol"/>
    <property type="evidence" value="ECO:0007669"/>
    <property type="project" value="TreeGrafter"/>
</dbReference>
<accession>A0A1L9T286</accession>
<dbReference type="EC" id="2.7.7.75" evidence="2"/>
<evidence type="ECO:0000259" key="4">
    <source>
        <dbReference type="SMART" id="SM00852"/>
    </source>
</evidence>
<dbReference type="InterPro" id="IPR038987">
    <property type="entry name" value="MoeA-like"/>
</dbReference>
<keyword evidence="3" id="KW-0500">Molybdenum</keyword>
<comment type="similarity">
    <text evidence="3">Belongs to the MoeA family.</text>
</comment>
<dbReference type="EMBL" id="KV878597">
    <property type="protein sequence ID" value="OJJ53560.1"/>
    <property type="molecule type" value="Genomic_DNA"/>
</dbReference>
<dbReference type="GO" id="GO:0006777">
    <property type="term" value="P:Mo-molybdopterin cofactor biosynthetic process"/>
    <property type="evidence" value="ECO:0007669"/>
    <property type="project" value="UniProtKB-UniRule"/>
</dbReference>
<comment type="function">
    <text evidence="3">Catalyzes two steps in the biosynthesis of the molybdenum cofactor. In the first step, molybdopterin is adenylated. Subsequently, molybdate is inserted into adenylated molybdopterin and AMP is released.</text>
</comment>
<name>A0A1L9T286_9EURO</name>
<gene>
    <name evidence="5" type="ORF">ASPSYDRAFT_82446</name>
</gene>
<dbReference type="GO" id="GO:0061598">
    <property type="term" value="F:molybdopterin adenylyltransferase activity"/>
    <property type="evidence" value="ECO:0007669"/>
    <property type="project" value="UniProtKB-UniRule"/>
</dbReference>
<dbReference type="SUPFAM" id="SSF63882">
    <property type="entry name" value="MoeA N-terminal region -like"/>
    <property type="match status" value="1"/>
</dbReference>
<dbReference type="InterPro" id="IPR005110">
    <property type="entry name" value="MoeA_linker/N"/>
</dbReference>
<dbReference type="AlphaFoldDB" id="A0A1L9T286"/>
<reference evidence="6" key="1">
    <citation type="journal article" date="2017" name="Genome Biol.">
        <title>Comparative genomics reveals high biological diversity and specific adaptations in the industrially and medically important fungal genus Aspergillus.</title>
        <authorList>
            <person name="de Vries R.P."/>
            <person name="Riley R."/>
            <person name="Wiebenga A."/>
            <person name="Aguilar-Osorio G."/>
            <person name="Amillis S."/>
            <person name="Uchima C.A."/>
            <person name="Anderluh G."/>
            <person name="Asadollahi M."/>
            <person name="Askin M."/>
            <person name="Barry K."/>
            <person name="Battaglia E."/>
            <person name="Bayram O."/>
            <person name="Benocci T."/>
            <person name="Braus-Stromeyer S.A."/>
            <person name="Caldana C."/>
            <person name="Canovas D."/>
            <person name="Cerqueira G.C."/>
            <person name="Chen F."/>
            <person name="Chen W."/>
            <person name="Choi C."/>
            <person name="Clum A."/>
            <person name="Dos Santos R.A."/>
            <person name="Damasio A.R."/>
            <person name="Diallinas G."/>
            <person name="Emri T."/>
            <person name="Fekete E."/>
            <person name="Flipphi M."/>
            <person name="Freyberg S."/>
            <person name="Gallo A."/>
            <person name="Gournas C."/>
            <person name="Habgood R."/>
            <person name="Hainaut M."/>
            <person name="Harispe M.L."/>
            <person name="Henrissat B."/>
            <person name="Hilden K.S."/>
            <person name="Hope R."/>
            <person name="Hossain A."/>
            <person name="Karabika E."/>
            <person name="Karaffa L."/>
            <person name="Karanyi Z."/>
            <person name="Krasevec N."/>
            <person name="Kuo A."/>
            <person name="Kusch H."/>
            <person name="LaButti K."/>
            <person name="Lagendijk E.L."/>
            <person name="Lapidus A."/>
            <person name="Levasseur A."/>
            <person name="Lindquist E."/>
            <person name="Lipzen A."/>
            <person name="Logrieco A.F."/>
            <person name="MacCabe A."/>
            <person name="Maekelae M.R."/>
            <person name="Malavazi I."/>
            <person name="Melin P."/>
            <person name="Meyer V."/>
            <person name="Mielnichuk N."/>
            <person name="Miskei M."/>
            <person name="Molnar A.P."/>
            <person name="Mule G."/>
            <person name="Ngan C.Y."/>
            <person name="Orejas M."/>
            <person name="Orosz E."/>
            <person name="Ouedraogo J.P."/>
            <person name="Overkamp K.M."/>
            <person name="Park H.-S."/>
            <person name="Perrone G."/>
            <person name="Piumi F."/>
            <person name="Punt P.J."/>
            <person name="Ram A.F."/>
            <person name="Ramon A."/>
            <person name="Rauscher S."/>
            <person name="Record E."/>
            <person name="Riano-Pachon D.M."/>
            <person name="Robert V."/>
            <person name="Roehrig J."/>
            <person name="Ruller R."/>
            <person name="Salamov A."/>
            <person name="Salih N.S."/>
            <person name="Samson R.A."/>
            <person name="Sandor E."/>
            <person name="Sanguinetti M."/>
            <person name="Schuetze T."/>
            <person name="Sepcic K."/>
            <person name="Shelest E."/>
            <person name="Sherlock G."/>
            <person name="Sophianopoulou V."/>
            <person name="Squina F.M."/>
            <person name="Sun H."/>
            <person name="Susca A."/>
            <person name="Todd R.B."/>
            <person name="Tsang A."/>
            <person name="Unkles S.E."/>
            <person name="van de Wiele N."/>
            <person name="van Rossen-Uffink D."/>
            <person name="Oliveira J.V."/>
            <person name="Vesth T.C."/>
            <person name="Visser J."/>
            <person name="Yu J.-H."/>
            <person name="Zhou M."/>
            <person name="Andersen M.R."/>
            <person name="Archer D.B."/>
            <person name="Baker S.E."/>
            <person name="Benoit I."/>
            <person name="Brakhage A.A."/>
            <person name="Braus G.H."/>
            <person name="Fischer R."/>
            <person name="Frisvad J.C."/>
            <person name="Goldman G.H."/>
            <person name="Houbraken J."/>
            <person name="Oakley B."/>
            <person name="Pocsi I."/>
            <person name="Scazzocchio C."/>
            <person name="Seiboth B."/>
            <person name="vanKuyk P.A."/>
            <person name="Wortman J."/>
            <person name="Dyer P.S."/>
            <person name="Grigoriev I.V."/>
        </authorList>
    </citation>
    <scope>NUCLEOTIDE SEQUENCE [LARGE SCALE GENOMIC DNA]</scope>
    <source>
        <strain evidence="6">CBS 593.65</strain>
    </source>
</reference>
<keyword evidence="6" id="KW-1185">Reference proteome</keyword>
<dbReference type="PANTHER" id="PTHR10192:SF30">
    <property type="entry name" value="MOLYBDOPTERIN ADENYLYLTRANSFERASE"/>
    <property type="match status" value="1"/>
</dbReference>
<dbReference type="InterPro" id="IPR036135">
    <property type="entry name" value="MoeA_linker/N_sf"/>
</dbReference>
<comment type="catalytic activity">
    <reaction evidence="3">
        <text>adenylyl-molybdopterin + molybdate = Mo-molybdopterin + AMP + H(+)</text>
        <dbReference type="Rhea" id="RHEA:35047"/>
        <dbReference type="ChEBI" id="CHEBI:15378"/>
        <dbReference type="ChEBI" id="CHEBI:36264"/>
        <dbReference type="ChEBI" id="CHEBI:62727"/>
        <dbReference type="ChEBI" id="CHEBI:71302"/>
        <dbReference type="ChEBI" id="CHEBI:456215"/>
    </reaction>
</comment>
<feature type="domain" description="MoaB/Mog" evidence="4">
    <location>
        <begin position="202"/>
        <end position="347"/>
    </location>
</feature>